<dbReference type="GO" id="GO:0005634">
    <property type="term" value="C:nucleus"/>
    <property type="evidence" value="ECO:0007669"/>
    <property type="project" value="UniProtKB-SubCell"/>
</dbReference>
<feature type="compositionally biased region" description="Low complexity" evidence="6">
    <location>
        <begin position="234"/>
        <end position="246"/>
    </location>
</feature>
<feature type="domain" description="BHLH" evidence="7">
    <location>
        <begin position="271"/>
        <end position="326"/>
    </location>
</feature>
<dbReference type="SUPFAM" id="SSF47459">
    <property type="entry name" value="HLH, helix-loop-helix DNA-binding domain"/>
    <property type="match status" value="1"/>
</dbReference>
<evidence type="ECO:0000256" key="4">
    <source>
        <dbReference type="ARBA" id="ARBA00023163"/>
    </source>
</evidence>
<dbReference type="OrthoDB" id="10034090at2759"/>
<comment type="caution">
    <text evidence="8">The sequence shown here is derived from an EMBL/GenBank/DDBJ whole genome shotgun (WGS) entry which is preliminary data.</text>
</comment>
<dbReference type="Pfam" id="PF00010">
    <property type="entry name" value="HLH"/>
    <property type="match status" value="1"/>
</dbReference>
<feature type="region of interest" description="Disordered" evidence="6">
    <location>
        <begin position="187"/>
        <end position="214"/>
    </location>
</feature>
<sequence length="370" mass="39625">MLAPSSYARTQDASYPPLSQIRDEKPGPMTTPYDYSAYSAMDPHVLQMADIGAGYWGTGAPSYAPLGGLPHYPPLSSGTETDYVAAPAAYPSPVVPPVSASNGTGSSDVLEIGKSNVQSYVTPTSNPAVSSDALSAMYPPPTVWPAYPGYMPPDDKAATTPGASTAYPTLPLPYAFPDGSDLGHTSFYPTQSTLSDTPSSTDTGYGSHCLPPAQVSPAPGHFDYSVMQQAPSGSSLSLCSSLPIRPSSKRKTKIRGESDDDTKSGDERDVDRRSANNARERVRVRDINTAFKELGKMCGQHLPNASEKAQTKLGILHQAVSIITALEEQVRQRNLNPKAACLKRRSDDEKLTPSAHMDQKPQIHEYQGQY</sequence>
<dbReference type="EMBL" id="JARK01000222">
    <property type="protein sequence ID" value="EYC40259.1"/>
    <property type="molecule type" value="Genomic_DNA"/>
</dbReference>
<dbReference type="InterPro" id="IPR011598">
    <property type="entry name" value="bHLH_dom"/>
</dbReference>
<evidence type="ECO:0000313" key="8">
    <source>
        <dbReference type="EMBL" id="EYC40259.1"/>
    </source>
</evidence>
<evidence type="ECO:0000256" key="1">
    <source>
        <dbReference type="ARBA" id="ARBA00004123"/>
    </source>
</evidence>
<dbReference type="AlphaFoldDB" id="A0A016WK95"/>
<evidence type="ECO:0000256" key="6">
    <source>
        <dbReference type="SAM" id="MobiDB-lite"/>
    </source>
</evidence>
<dbReference type="Gene3D" id="4.10.280.10">
    <property type="entry name" value="Helix-loop-helix DNA-binding domain"/>
    <property type="match status" value="1"/>
</dbReference>
<dbReference type="SMART" id="SM00353">
    <property type="entry name" value="HLH"/>
    <property type="match status" value="1"/>
</dbReference>
<protein>
    <recommendedName>
        <fullName evidence="7">BHLH domain-containing protein</fullName>
    </recommendedName>
</protein>
<keyword evidence="2" id="KW-0805">Transcription regulation</keyword>
<feature type="region of interest" description="Disordered" evidence="6">
    <location>
        <begin position="1"/>
        <end position="30"/>
    </location>
</feature>
<evidence type="ECO:0000313" key="9">
    <source>
        <dbReference type="Proteomes" id="UP000024635"/>
    </source>
</evidence>
<dbReference type="STRING" id="53326.A0A016WK95"/>
<evidence type="ECO:0000256" key="2">
    <source>
        <dbReference type="ARBA" id="ARBA00023015"/>
    </source>
</evidence>
<name>A0A016WK95_9BILA</name>
<keyword evidence="3" id="KW-0238">DNA-binding</keyword>
<gene>
    <name evidence="8" type="primary">Acey_s0622.g759</name>
    <name evidence="8" type="synonym">Acey-hlh-2</name>
    <name evidence="8" type="ORF">Y032_0622g759</name>
</gene>
<dbReference type="GO" id="GO:0005667">
    <property type="term" value="C:transcription regulator complex"/>
    <property type="evidence" value="ECO:0007669"/>
    <property type="project" value="TreeGrafter"/>
</dbReference>
<feature type="compositionally biased region" description="Low complexity" evidence="6">
    <location>
        <begin position="189"/>
        <end position="203"/>
    </location>
</feature>
<dbReference type="InterPro" id="IPR036638">
    <property type="entry name" value="HLH_DNA-bd_sf"/>
</dbReference>
<dbReference type="GO" id="GO:0046983">
    <property type="term" value="F:protein dimerization activity"/>
    <property type="evidence" value="ECO:0007669"/>
    <property type="project" value="InterPro"/>
</dbReference>
<dbReference type="InterPro" id="IPR051098">
    <property type="entry name" value="NeuroDiff_E-box_TFs"/>
</dbReference>
<proteinExistence type="predicted"/>
<feature type="region of interest" description="Disordered" evidence="6">
    <location>
        <begin position="234"/>
        <end position="280"/>
    </location>
</feature>
<comment type="subcellular location">
    <subcellularLocation>
        <location evidence="1">Nucleus</location>
    </subcellularLocation>
</comment>
<organism evidence="8 9">
    <name type="scientific">Ancylostoma ceylanicum</name>
    <dbReference type="NCBI Taxonomy" id="53326"/>
    <lineage>
        <taxon>Eukaryota</taxon>
        <taxon>Metazoa</taxon>
        <taxon>Ecdysozoa</taxon>
        <taxon>Nematoda</taxon>
        <taxon>Chromadorea</taxon>
        <taxon>Rhabditida</taxon>
        <taxon>Rhabditina</taxon>
        <taxon>Rhabditomorpha</taxon>
        <taxon>Strongyloidea</taxon>
        <taxon>Ancylostomatidae</taxon>
        <taxon>Ancylostomatinae</taxon>
        <taxon>Ancylostoma</taxon>
    </lineage>
</organism>
<dbReference type="PANTHER" id="PTHR11793:SF13">
    <property type="entry name" value="PROTEIN DAUGHTERLESS"/>
    <property type="match status" value="1"/>
</dbReference>
<evidence type="ECO:0000256" key="5">
    <source>
        <dbReference type="ARBA" id="ARBA00023242"/>
    </source>
</evidence>
<feature type="region of interest" description="Disordered" evidence="6">
    <location>
        <begin position="342"/>
        <end position="370"/>
    </location>
</feature>
<evidence type="ECO:0000256" key="3">
    <source>
        <dbReference type="ARBA" id="ARBA00023125"/>
    </source>
</evidence>
<dbReference type="PROSITE" id="PS50888">
    <property type="entry name" value="BHLH"/>
    <property type="match status" value="1"/>
</dbReference>
<dbReference type="Proteomes" id="UP000024635">
    <property type="component" value="Unassembled WGS sequence"/>
</dbReference>
<keyword evidence="9" id="KW-1185">Reference proteome</keyword>
<dbReference type="PANTHER" id="PTHR11793">
    <property type="entry name" value="BASIC HELIX-LOOP-HELIX TRANSCRIPTION FACTOR"/>
    <property type="match status" value="1"/>
</dbReference>
<dbReference type="GO" id="GO:0000785">
    <property type="term" value="C:chromatin"/>
    <property type="evidence" value="ECO:0007669"/>
    <property type="project" value="TreeGrafter"/>
</dbReference>
<keyword evidence="4" id="KW-0804">Transcription</keyword>
<dbReference type="GO" id="GO:0000981">
    <property type="term" value="F:DNA-binding transcription factor activity, RNA polymerase II-specific"/>
    <property type="evidence" value="ECO:0007669"/>
    <property type="project" value="TreeGrafter"/>
</dbReference>
<evidence type="ECO:0000259" key="7">
    <source>
        <dbReference type="PROSITE" id="PS50888"/>
    </source>
</evidence>
<keyword evidence="5" id="KW-0539">Nucleus</keyword>
<accession>A0A016WK95</accession>
<reference evidence="9" key="1">
    <citation type="journal article" date="2015" name="Nat. Genet.">
        <title>The genome and transcriptome of the zoonotic hookworm Ancylostoma ceylanicum identify infection-specific gene families.</title>
        <authorList>
            <person name="Schwarz E.M."/>
            <person name="Hu Y."/>
            <person name="Antoshechkin I."/>
            <person name="Miller M.M."/>
            <person name="Sternberg P.W."/>
            <person name="Aroian R.V."/>
        </authorList>
    </citation>
    <scope>NUCLEOTIDE SEQUENCE</scope>
    <source>
        <strain evidence="9">HY135</strain>
    </source>
</reference>
<dbReference type="FunFam" id="4.10.280.10:FF:000132">
    <property type="entry name" value="CRE-HLH-2 protein"/>
    <property type="match status" value="1"/>
</dbReference>
<feature type="compositionally biased region" description="Basic and acidic residues" evidence="6">
    <location>
        <begin position="344"/>
        <end position="363"/>
    </location>
</feature>
<dbReference type="GO" id="GO:0000978">
    <property type="term" value="F:RNA polymerase II cis-regulatory region sequence-specific DNA binding"/>
    <property type="evidence" value="ECO:0007669"/>
    <property type="project" value="TreeGrafter"/>
</dbReference>
<feature type="compositionally biased region" description="Basic and acidic residues" evidence="6">
    <location>
        <begin position="254"/>
        <end position="280"/>
    </location>
</feature>